<keyword evidence="6" id="KW-1185">Reference proteome</keyword>
<feature type="compositionally biased region" description="Low complexity" evidence="2">
    <location>
        <begin position="72"/>
        <end position="85"/>
    </location>
</feature>
<feature type="region of interest" description="Disordered" evidence="2">
    <location>
        <begin position="1"/>
        <end position="34"/>
    </location>
</feature>
<evidence type="ECO:0000313" key="6">
    <source>
        <dbReference type="Proteomes" id="UP000316331"/>
    </source>
</evidence>
<accession>A0A543EXQ5</accession>
<feature type="domain" description="DUF4352" evidence="4">
    <location>
        <begin position="102"/>
        <end position="222"/>
    </location>
</feature>
<dbReference type="RefSeq" id="WP_141812907.1">
    <property type="nucleotide sequence ID" value="NZ_VFPG01000002.1"/>
</dbReference>
<keyword evidence="3" id="KW-0812">Transmembrane</keyword>
<keyword evidence="3" id="KW-0472">Membrane</keyword>
<evidence type="ECO:0000259" key="4">
    <source>
        <dbReference type="Pfam" id="PF11611"/>
    </source>
</evidence>
<organism evidence="5 6">
    <name type="scientific">Nocardia bhagyanarayanae</name>
    <dbReference type="NCBI Taxonomy" id="1215925"/>
    <lineage>
        <taxon>Bacteria</taxon>
        <taxon>Bacillati</taxon>
        <taxon>Actinomycetota</taxon>
        <taxon>Actinomycetes</taxon>
        <taxon>Mycobacteriales</taxon>
        <taxon>Nocardiaceae</taxon>
        <taxon>Nocardia</taxon>
    </lineage>
</organism>
<evidence type="ECO:0000256" key="2">
    <source>
        <dbReference type="SAM" id="MobiDB-lite"/>
    </source>
</evidence>
<dbReference type="Gene3D" id="2.60.40.1240">
    <property type="match status" value="1"/>
</dbReference>
<evidence type="ECO:0000313" key="5">
    <source>
        <dbReference type="EMBL" id="TQM26355.1"/>
    </source>
</evidence>
<evidence type="ECO:0000256" key="1">
    <source>
        <dbReference type="ARBA" id="ARBA00022729"/>
    </source>
</evidence>
<proteinExistence type="predicted"/>
<feature type="transmembrane region" description="Helical" evidence="3">
    <location>
        <begin position="40"/>
        <end position="63"/>
    </location>
</feature>
<reference evidence="5 6" key="1">
    <citation type="submission" date="2019-06" db="EMBL/GenBank/DDBJ databases">
        <title>Sequencing the genomes of 1000 actinobacteria strains.</title>
        <authorList>
            <person name="Klenk H.-P."/>
        </authorList>
    </citation>
    <scope>NUCLEOTIDE SEQUENCE [LARGE SCALE GENOMIC DNA]</scope>
    <source>
        <strain evidence="5 6">DSM 103495</strain>
    </source>
</reference>
<gene>
    <name evidence="5" type="ORF">FB390_6544</name>
</gene>
<dbReference type="OrthoDB" id="3430849at2"/>
<feature type="region of interest" description="Disordered" evidence="2">
    <location>
        <begin position="67"/>
        <end position="104"/>
    </location>
</feature>
<protein>
    <submittedName>
        <fullName evidence="5">Uncharacterized protein DUF4352</fullName>
    </submittedName>
</protein>
<dbReference type="AlphaFoldDB" id="A0A543EXQ5"/>
<keyword evidence="1" id="KW-0732">Signal</keyword>
<feature type="compositionally biased region" description="Pro residues" evidence="2">
    <location>
        <begin position="24"/>
        <end position="34"/>
    </location>
</feature>
<dbReference type="Proteomes" id="UP000316331">
    <property type="component" value="Unassembled WGS sequence"/>
</dbReference>
<sequence>MSFPPPPPGPNGPQPPYYSQQPQPGYPYPPHPPQPRKTPVWPWILIGGFVLLCGGCFGIVGLASSGSGGGNNSSTASAPPAIAAPGRESNAPDPRDVIAPAGSPVRDGKFEFQVTRVDPPVAKVGTGMFEQKARSEFVVIHIDITNVGDEPRSYFDSNQTLIDDQGREFANNSSAARALDSDTVEYDLNPGLEISVALVFDVPVGTIPTTLQLHDSLFSGGAKVALR</sequence>
<dbReference type="InterPro" id="IPR029050">
    <property type="entry name" value="Immunoprotect_excell_Ig-like"/>
</dbReference>
<dbReference type="EMBL" id="VFPG01000002">
    <property type="protein sequence ID" value="TQM26355.1"/>
    <property type="molecule type" value="Genomic_DNA"/>
</dbReference>
<name>A0A543EXQ5_9NOCA</name>
<evidence type="ECO:0000256" key="3">
    <source>
        <dbReference type="SAM" id="Phobius"/>
    </source>
</evidence>
<dbReference type="Pfam" id="PF11611">
    <property type="entry name" value="DUF4352"/>
    <property type="match status" value="1"/>
</dbReference>
<dbReference type="InterPro" id="IPR029051">
    <property type="entry name" value="DUF4352"/>
</dbReference>
<keyword evidence="3" id="KW-1133">Transmembrane helix</keyword>
<feature type="compositionally biased region" description="Pro residues" evidence="2">
    <location>
        <begin position="1"/>
        <end position="16"/>
    </location>
</feature>
<comment type="caution">
    <text evidence="5">The sequence shown here is derived from an EMBL/GenBank/DDBJ whole genome shotgun (WGS) entry which is preliminary data.</text>
</comment>